<dbReference type="AlphaFoldDB" id="A0A0E0JSD9"/>
<name>A0A0E0JSD9_ORYPU</name>
<dbReference type="Proteomes" id="UP000026962">
    <property type="component" value="Chromosome 1"/>
</dbReference>
<keyword evidence="2" id="KW-1185">Reference proteome</keyword>
<dbReference type="Gramene" id="OPUNC01G39650.1">
    <property type="protein sequence ID" value="OPUNC01G39650.1"/>
    <property type="gene ID" value="OPUNC01G39650"/>
</dbReference>
<reference evidence="1" key="1">
    <citation type="submission" date="2015-04" db="UniProtKB">
        <authorList>
            <consortium name="EnsemblPlants"/>
        </authorList>
    </citation>
    <scope>IDENTIFICATION</scope>
</reference>
<dbReference type="HOGENOM" id="CLU_2149959_0_0_1"/>
<dbReference type="EnsemblPlants" id="OPUNC01G39650.1">
    <property type="protein sequence ID" value="OPUNC01G39650.1"/>
    <property type="gene ID" value="OPUNC01G39650"/>
</dbReference>
<protein>
    <submittedName>
        <fullName evidence="1">Uncharacterized protein</fullName>
    </submittedName>
</protein>
<reference evidence="1" key="2">
    <citation type="submission" date="2018-05" db="EMBL/GenBank/DDBJ databases">
        <title>OpunRS2 (Oryza punctata Reference Sequence Version 2).</title>
        <authorList>
            <person name="Zhang J."/>
            <person name="Kudrna D."/>
            <person name="Lee S."/>
            <person name="Talag J."/>
            <person name="Welchert J."/>
            <person name="Wing R.A."/>
        </authorList>
    </citation>
    <scope>NUCLEOTIDE SEQUENCE [LARGE SCALE GENOMIC DNA]</scope>
</reference>
<sequence length="112" mass="11935">METAACRWSVEELSIAQWRLDNRRSGDGVAETVPPLAGAGLPCACADTVVPLPSVVSSSPLPVAATEGTRIRDENESNPVPHGLYNPKIACLQSCPCLSCVTQRKMRGWKGT</sequence>
<accession>A0A0E0JSD9</accession>
<proteinExistence type="predicted"/>
<evidence type="ECO:0000313" key="1">
    <source>
        <dbReference type="EnsemblPlants" id="OPUNC01G39650.1"/>
    </source>
</evidence>
<evidence type="ECO:0000313" key="2">
    <source>
        <dbReference type="Proteomes" id="UP000026962"/>
    </source>
</evidence>
<organism evidence="1">
    <name type="scientific">Oryza punctata</name>
    <name type="common">Red rice</name>
    <dbReference type="NCBI Taxonomy" id="4537"/>
    <lineage>
        <taxon>Eukaryota</taxon>
        <taxon>Viridiplantae</taxon>
        <taxon>Streptophyta</taxon>
        <taxon>Embryophyta</taxon>
        <taxon>Tracheophyta</taxon>
        <taxon>Spermatophyta</taxon>
        <taxon>Magnoliopsida</taxon>
        <taxon>Liliopsida</taxon>
        <taxon>Poales</taxon>
        <taxon>Poaceae</taxon>
        <taxon>BOP clade</taxon>
        <taxon>Oryzoideae</taxon>
        <taxon>Oryzeae</taxon>
        <taxon>Oryzinae</taxon>
        <taxon>Oryza</taxon>
    </lineage>
</organism>